<evidence type="ECO:0000259" key="21">
    <source>
        <dbReference type="PROSITE" id="PS50011"/>
    </source>
</evidence>
<proteinExistence type="inferred from homology"/>
<dbReference type="Pfam" id="PF13855">
    <property type="entry name" value="LRR_8"/>
    <property type="match status" value="1"/>
</dbReference>
<evidence type="ECO:0000313" key="23">
    <source>
        <dbReference type="Proteomes" id="UP000541444"/>
    </source>
</evidence>
<evidence type="ECO:0000256" key="2">
    <source>
        <dbReference type="ARBA" id="ARBA00008684"/>
    </source>
</evidence>
<keyword evidence="9" id="KW-0677">Repeat</keyword>
<dbReference type="SUPFAM" id="SSF52047">
    <property type="entry name" value="RNI-like"/>
    <property type="match status" value="1"/>
</dbReference>
<evidence type="ECO:0000256" key="10">
    <source>
        <dbReference type="ARBA" id="ARBA00022741"/>
    </source>
</evidence>
<keyword evidence="13 20" id="KW-1133">Transmembrane helix</keyword>
<evidence type="ECO:0000256" key="5">
    <source>
        <dbReference type="ARBA" id="ARBA00022614"/>
    </source>
</evidence>
<dbReference type="PROSITE" id="PS00107">
    <property type="entry name" value="PROTEIN_KINASE_ATP"/>
    <property type="match status" value="1"/>
</dbReference>
<dbReference type="InterPro" id="IPR003591">
    <property type="entry name" value="Leu-rich_rpt_typical-subtyp"/>
</dbReference>
<dbReference type="FunFam" id="1.10.510.10:FF:000569">
    <property type="entry name" value="Serine/threonine-protein kinase-like protein CCR4"/>
    <property type="match status" value="1"/>
</dbReference>
<evidence type="ECO:0000256" key="15">
    <source>
        <dbReference type="ARBA" id="ARBA00023170"/>
    </source>
</evidence>
<evidence type="ECO:0000256" key="19">
    <source>
        <dbReference type="PROSITE-ProRule" id="PRU10141"/>
    </source>
</evidence>
<dbReference type="FunFam" id="3.80.10.10:FF:000233">
    <property type="entry name" value="Leucine-rich repeat receptor-like protein kinase TDR"/>
    <property type="match status" value="1"/>
</dbReference>
<keyword evidence="7 20" id="KW-0812">Transmembrane</keyword>
<evidence type="ECO:0000256" key="1">
    <source>
        <dbReference type="ARBA" id="ARBA00004167"/>
    </source>
</evidence>
<keyword evidence="14 20" id="KW-0472">Membrane</keyword>
<dbReference type="FunFam" id="3.80.10.10:FF:000413">
    <property type="entry name" value="Inactive leucine-rich repeat receptor-like protein kinase"/>
    <property type="match status" value="1"/>
</dbReference>
<evidence type="ECO:0000256" key="14">
    <source>
        <dbReference type="ARBA" id="ARBA00023136"/>
    </source>
</evidence>
<keyword evidence="4" id="KW-0723">Serine/threonine-protein kinase</keyword>
<organism evidence="22 23">
    <name type="scientific">Kingdonia uniflora</name>
    <dbReference type="NCBI Taxonomy" id="39325"/>
    <lineage>
        <taxon>Eukaryota</taxon>
        <taxon>Viridiplantae</taxon>
        <taxon>Streptophyta</taxon>
        <taxon>Embryophyta</taxon>
        <taxon>Tracheophyta</taxon>
        <taxon>Spermatophyta</taxon>
        <taxon>Magnoliopsida</taxon>
        <taxon>Ranunculales</taxon>
        <taxon>Circaeasteraceae</taxon>
        <taxon>Kingdonia</taxon>
    </lineage>
</organism>
<evidence type="ECO:0000256" key="3">
    <source>
        <dbReference type="ARBA" id="ARBA00012513"/>
    </source>
</evidence>
<dbReference type="AlphaFoldDB" id="A0A7J7L7L1"/>
<dbReference type="PROSITE" id="PS50011">
    <property type="entry name" value="PROTEIN_KINASE_DOM"/>
    <property type="match status" value="1"/>
</dbReference>
<dbReference type="EC" id="2.7.11.1" evidence="3"/>
<evidence type="ECO:0000256" key="16">
    <source>
        <dbReference type="ARBA" id="ARBA00023180"/>
    </source>
</evidence>
<keyword evidence="6" id="KW-0808">Transferase</keyword>
<evidence type="ECO:0000256" key="6">
    <source>
        <dbReference type="ARBA" id="ARBA00022679"/>
    </source>
</evidence>
<evidence type="ECO:0000256" key="13">
    <source>
        <dbReference type="ARBA" id="ARBA00022989"/>
    </source>
</evidence>
<accession>A0A7J7L7L1</accession>
<dbReference type="Gene3D" id="3.80.10.10">
    <property type="entry name" value="Ribonuclease Inhibitor"/>
    <property type="match status" value="3"/>
</dbReference>
<evidence type="ECO:0000256" key="8">
    <source>
        <dbReference type="ARBA" id="ARBA00022729"/>
    </source>
</evidence>
<dbReference type="Pfam" id="PF08263">
    <property type="entry name" value="LRRNT_2"/>
    <property type="match status" value="1"/>
</dbReference>
<dbReference type="InterPro" id="IPR008271">
    <property type="entry name" value="Ser/Thr_kinase_AS"/>
</dbReference>
<name>A0A7J7L7L1_9MAGN</name>
<dbReference type="InterPro" id="IPR032675">
    <property type="entry name" value="LRR_dom_sf"/>
</dbReference>
<dbReference type="InterPro" id="IPR011009">
    <property type="entry name" value="Kinase-like_dom_sf"/>
</dbReference>
<evidence type="ECO:0000256" key="20">
    <source>
        <dbReference type="SAM" id="Phobius"/>
    </source>
</evidence>
<gene>
    <name evidence="22" type="ORF">GIB67_022562</name>
</gene>
<keyword evidence="12 19" id="KW-0067">ATP-binding</keyword>
<keyword evidence="15" id="KW-0675">Receptor</keyword>
<dbReference type="InterPro" id="IPR000719">
    <property type="entry name" value="Prot_kinase_dom"/>
</dbReference>
<dbReference type="GO" id="GO:0009791">
    <property type="term" value="P:post-embryonic development"/>
    <property type="evidence" value="ECO:0007669"/>
    <property type="project" value="UniProtKB-ARBA"/>
</dbReference>
<comment type="caution">
    <text evidence="22">The sequence shown here is derived from an EMBL/GenBank/DDBJ whole genome shotgun (WGS) entry which is preliminary data.</text>
</comment>
<keyword evidence="8" id="KW-0732">Signal</keyword>
<keyword evidence="5" id="KW-0433">Leucine-rich repeat</keyword>
<comment type="subcellular location">
    <subcellularLocation>
        <location evidence="1">Membrane</location>
        <topology evidence="1">Single-pass membrane protein</topology>
    </subcellularLocation>
</comment>
<dbReference type="Pfam" id="PF00560">
    <property type="entry name" value="LRR_1"/>
    <property type="match status" value="9"/>
</dbReference>
<dbReference type="InterPro" id="IPR017441">
    <property type="entry name" value="Protein_kinase_ATP_BS"/>
</dbReference>
<dbReference type="OrthoDB" id="676979at2759"/>
<dbReference type="SUPFAM" id="SSF52058">
    <property type="entry name" value="L domain-like"/>
    <property type="match status" value="1"/>
</dbReference>
<dbReference type="SMART" id="SM00369">
    <property type="entry name" value="LRR_TYP"/>
    <property type="match status" value="8"/>
</dbReference>
<evidence type="ECO:0000256" key="4">
    <source>
        <dbReference type="ARBA" id="ARBA00022527"/>
    </source>
</evidence>
<dbReference type="GO" id="GO:0004674">
    <property type="term" value="F:protein serine/threonine kinase activity"/>
    <property type="evidence" value="ECO:0007669"/>
    <property type="project" value="UniProtKB-KW"/>
</dbReference>
<dbReference type="PANTHER" id="PTHR48056:SF23">
    <property type="entry name" value="PROTEIN KINASE DOMAIN-CONTAINING PROTEIN"/>
    <property type="match status" value="1"/>
</dbReference>
<keyword evidence="10 19" id="KW-0547">Nucleotide-binding</keyword>
<reference evidence="22 23" key="1">
    <citation type="journal article" date="2020" name="IScience">
        <title>Genome Sequencing of the Endangered Kingdonia uniflora (Circaeasteraceae, Ranunculales) Reveals Potential Mechanisms of Evolutionary Specialization.</title>
        <authorList>
            <person name="Sun Y."/>
            <person name="Deng T."/>
            <person name="Zhang A."/>
            <person name="Moore M.J."/>
            <person name="Landis J.B."/>
            <person name="Lin N."/>
            <person name="Zhang H."/>
            <person name="Zhang X."/>
            <person name="Huang J."/>
            <person name="Zhang X."/>
            <person name="Sun H."/>
            <person name="Wang H."/>
        </authorList>
    </citation>
    <scope>NUCLEOTIDE SEQUENCE [LARGE SCALE GENOMIC DNA]</scope>
    <source>
        <strain evidence="22">TB1705</strain>
        <tissue evidence="22">Leaf</tissue>
    </source>
</reference>
<dbReference type="PANTHER" id="PTHR48056">
    <property type="entry name" value="LRR RECEPTOR-LIKE SERINE/THREONINE-PROTEIN KINASE-RELATED"/>
    <property type="match status" value="1"/>
</dbReference>
<comment type="catalytic activity">
    <reaction evidence="17">
        <text>L-threonyl-[protein] + ATP = O-phospho-L-threonyl-[protein] + ADP + H(+)</text>
        <dbReference type="Rhea" id="RHEA:46608"/>
        <dbReference type="Rhea" id="RHEA-COMP:11060"/>
        <dbReference type="Rhea" id="RHEA-COMP:11605"/>
        <dbReference type="ChEBI" id="CHEBI:15378"/>
        <dbReference type="ChEBI" id="CHEBI:30013"/>
        <dbReference type="ChEBI" id="CHEBI:30616"/>
        <dbReference type="ChEBI" id="CHEBI:61977"/>
        <dbReference type="ChEBI" id="CHEBI:456216"/>
        <dbReference type="EC" id="2.7.11.1"/>
    </reaction>
</comment>
<evidence type="ECO:0000256" key="11">
    <source>
        <dbReference type="ARBA" id="ARBA00022777"/>
    </source>
</evidence>
<dbReference type="Gene3D" id="3.30.200.20">
    <property type="entry name" value="Phosphorylase Kinase, domain 1"/>
    <property type="match status" value="1"/>
</dbReference>
<sequence>MYVLKFFFFIIYFLAILFSLTTVSSLISEKQALLYLLRNLTLPDSFKSSWNSSHFTPCRWEGIRCDHRLRVTVFNLSGYGISGQLGPEIGQLKIVKKIDLSFNRFNGVIPLELVNCSQLKHLDFSVNSFTGELPRNLEKLVHLRTFKVYHNSLSGEVPESLFGIPHLKFVNLSSNNFIGSIPLSVGNCREMQELYLNDNNLVGVLPESLEELELLTHLDVSSNHLEGRIPLGLGKCKNLIELVLSGNSFFGEIPRGLGNCSGLRTFDVANNRLMGDIPLPVWKIVSLEVIHVHNNSLSGELPWEITMLVNLRTISLYNNHFHGVIPPIFGSNTTLENLDFSMNMFSGEIPLNLCFGKRLKILNLGGNQLQSSIPSNLGRCSTLRRLILADNNLTGLFPEFTKNQNLSFLDISGNNINGTIPSSVRYCKNLTLLDFSMNKLLGPLPHELGNLEELQVLNLSRNHLQGPLPPEISRCAKLYSLDLGYNSFSGPILLSLRTLTQLSTLILSENKFSGGIPDFLSGFQMLLELQLGGNLLEGSIPSSLAELENLSYGLNLSRNLLTGQIPQELGKLRMLQRLDISCNKLTGSLASFEGLTSLLELNVSYNRFNGSVPEEFIKFLYSPSSFFGNPGLCVPQNFGGNINLPTCGPSSITVKGINRVNILLIAFASSLLGVICLLGSTYMVIWYVRPKQVPNLLPMNGIRSIKDFHFSQEKIMEATENLNEKFIIGRGAHGTVYKATLKYLRKDRLFAIKKIVFIGQNCARMIMEREIQFANLKHQNLVKLEHFLLRRDYRLIVYKYMSNGSLHDVLHEMSPTPHLNWGVRYKIALGTAAGLAYLHNEIVPAVVHQDIKPSNILLDSDMEPKISDFGISKFMDPTFASIHTITVIGTVGYIAPEITYTMMKNEATDVYSYGVVLLELITRKKVMDPSLPDGVNIVKWVHSVWKRTGNVNGLLDPSLVTELANPFIRVEVFEVLAVALQCTETISSKRPTMKEVVSRLQTAKEVTRQNNLCSSSLVPCEETDGYGSLYPLPFSW</sequence>
<evidence type="ECO:0000313" key="22">
    <source>
        <dbReference type="EMBL" id="KAF6138528.1"/>
    </source>
</evidence>
<dbReference type="InterPro" id="IPR013210">
    <property type="entry name" value="LRR_N_plant-typ"/>
</dbReference>
<dbReference type="Gene3D" id="1.10.510.10">
    <property type="entry name" value="Transferase(Phosphotransferase) domain 1"/>
    <property type="match status" value="1"/>
</dbReference>
<comment type="catalytic activity">
    <reaction evidence="18">
        <text>L-seryl-[protein] + ATP = O-phospho-L-seryl-[protein] + ADP + H(+)</text>
        <dbReference type="Rhea" id="RHEA:17989"/>
        <dbReference type="Rhea" id="RHEA-COMP:9863"/>
        <dbReference type="Rhea" id="RHEA-COMP:11604"/>
        <dbReference type="ChEBI" id="CHEBI:15378"/>
        <dbReference type="ChEBI" id="CHEBI:29999"/>
        <dbReference type="ChEBI" id="CHEBI:30616"/>
        <dbReference type="ChEBI" id="CHEBI:83421"/>
        <dbReference type="ChEBI" id="CHEBI:456216"/>
        <dbReference type="EC" id="2.7.11.1"/>
    </reaction>
</comment>
<dbReference type="PROSITE" id="PS00108">
    <property type="entry name" value="PROTEIN_KINASE_ST"/>
    <property type="match status" value="1"/>
</dbReference>
<protein>
    <recommendedName>
        <fullName evidence="3">non-specific serine/threonine protein kinase</fullName>
        <ecNumber evidence="3">2.7.11.1</ecNumber>
    </recommendedName>
</protein>
<dbReference type="SMART" id="SM00220">
    <property type="entry name" value="S_TKc"/>
    <property type="match status" value="1"/>
</dbReference>
<dbReference type="FunFam" id="3.80.10.10:FF:000275">
    <property type="entry name" value="Leucine-rich repeat receptor-like protein kinase"/>
    <property type="match status" value="1"/>
</dbReference>
<feature type="transmembrane region" description="Helical" evidence="20">
    <location>
        <begin position="6"/>
        <end position="28"/>
    </location>
</feature>
<dbReference type="FunFam" id="3.80.10.10:FF:000041">
    <property type="entry name" value="LRR receptor-like serine/threonine-protein kinase ERECTA"/>
    <property type="match status" value="1"/>
</dbReference>
<evidence type="ECO:0000256" key="17">
    <source>
        <dbReference type="ARBA" id="ARBA00047899"/>
    </source>
</evidence>
<evidence type="ECO:0000256" key="7">
    <source>
        <dbReference type="ARBA" id="ARBA00022692"/>
    </source>
</evidence>
<dbReference type="InterPro" id="IPR050647">
    <property type="entry name" value="Plant_LRR-RLKs"/>
</dbReference>
<dbReference type="EMBL" id="JACGCM010002569">
    <property type="protein sequence ID" value="KAF6138528.1"/>
    <property type="molecule type" value="Genomic_DNA"/>
</dbReference>
<evidence type="ECO:0000256" key="18">
    <source>
        <dbReference type="ARBA" id="ARBA00048679"/>
    </source>
</evidence>
<dbReference type="Proteomes" id="UP000541444">
    <property type="component" value="Unassembled WGS sequence"/>
</dbReference>
<dbReference type="GO" id="GO:0016020">
    <property type="term" value="C:membrane"/>
    <property type="evidence" value="ECO:0007669"/>
    <property type="project" value="UniProtKB-SubCell"/>
</dbReference>
<evidence type="ECO:0000256" key="9">
    <source>
        <dbReference type="ARBA" id="ARBA00022737"/>
    </source>
</evidence>
<evidence type="ECO:0000256" key="12">
    <source>
        <dbReference type="ARBA" id="ARBA00022840"/>
    </source>
</evidence>
<keyword evidence="11" id="KW-0418">Kinase</keyword>
<feature type="domain" description="Protein kinase" evidence="21">
    <location>
        <begin position="722"/>
        <end position="1003"/>
    </location>
</feature>
<feature type="binding site" evidence="19">
    <location>
        <position position="754"/>
    </location>
    <ligand>
        <name>ATP</name>
        <dbReference type="ChEBI" id="CHEBI:30616"/>
    </ligand>
</feature>
<keyword evidence="23" id="KW-1185">Reference proteome</keyword>
<dbReference type="Pfam" id="PF00069">
    <property type="entry name" value="Pkinase"/>
    <property type="match status" value="1"/>
</dbReference>
<dbReference type="SUPFAM" id="SSF56112">
    <property type="entry name" value="Protein kinase-like (PK-like)"/>
    <property type="match status" value="1"/>
</dbReference>
<keyword evidence="16" id="KW-0325">Glycoprotein</keyword>
<dbReference type="GO" id="GO:0033612">
    <property type="term" value="F:receptor serine/threonine kinase binding"/>
    <property type="evidence" value="ECO:0007669"/>
    <property type="project" value="TreeGrafter"/>
</dbReference>
<comment type="similarity">
    <text evidence="2">Belongs to the protein kinase superfamily. Ser/Thr protein kinase family.</text>
</comment>
<dbReference type="GO" id="GO:0005524">
    <property type="term" value="F:ATP binding"/>
    <property type="evidence" value="ECO:0007669"/>
    <property type="project" value="UniProtKB-UniRule"/>
</dbReference>
<dbReference type="InterPro" id="IPR001611">
    <property type="entry name" value="Leu-rich_rpt"/>
</dbReference>